<dbReference type="Proteomes" id="UP000540656">
    <property type="component" value="Unassembled WGS sequence"/>
</dbReference>
<evidence type="ECO:0000313" key="4">
    <source>
        <dbReference type="Proteomes" id="UP000540656"/>
    </source>
</evidence>
<reference evidence="3 4" key="1">
    <citation type="submission" date="2020-07" db="EMBL/GenBank/DDBJ databases">
        <title>Sequencing the genomes of 1000 actinobacteria strains.</title>
        <authorList>
            <person name="Klenk H.-P."/>
        </authorList>
    </citation>
    <scope>NUCLEOTIDE SEQUENCE [LARGE SCALE GENOMIC DNA]</scope>
    <source>
        <strain evidence="3 4">DSM 23819</strain>
    </source>
</reference>
<dbReference type="Pfam" id="PF13453">
    <property type="entry name" value="Zn_ribbon_TFIIB"/>
    <property type="match status" value="1"/>
</dbReference>
<dbReference type="RefSeq" id="WP_179500880.1">
    <property type="nucleotide sequence ID" value="NZ_JACCAA010000001.1"/>
</dbReference>
<feature type="region of interest" description="Disordered" evidence="1">
    <location>
        <begin position="55"/>
        <end position="76"/>
    </location>
</feature>
<evidence type="ECO:0000259" key="2">
    <source>
        <dbReference type="Pfam" id="PF13453"/>
    </source>
</evidence>
<gene>
    <name evidence="3" type="ORF">BJ980_000557</name>
</gene>
<feature type="domain" description="Transcription factor zinc-finger" evidence="2">
    <location>
        <begin position="6"/>
        <end position="45"/>
    </location>
</feature>
<name>A0A7Y9RYI2_9ACTN</name>
<protein>
    <submittedName>
        <fullName evidence="3">Zn-finger nucleic acid-binding protein</fullName>
    </submittedName>
</protein>
<proteinExistence type="predicted"/>
<dbReference type="InterPro" id="IPR027392">
    <property type="entry name" value="TF_Znf"/>
</dbReference>
<evidence type="ECO:0000313" key="3">
    <source>
        <dbReference type="EMBL" id="NYG57634.1"/>
    </source>
</evidence>
<sequence>MEESLNCPRCGNEMEVRSIGRATVSRCPDGHGVFLARAELGDLIDAENDWHTSGGGFHTAPLPRITADMNAPPPSPAKAPAWIATLFH</sequence>
<dbReference type="AlphaFoldDB" id="A0A7Y9RYI2"/>
<dbReference type="EMBL" id="JACCAA010000001">
    <property type="protein sequence ID" value="NYG57634.1"/>
    <property type="molecule type" value="Genomic_DNA"/>
</dbReference>
<comment type="caution">
    <text evidence="3">The sequence shown here is derived from an EMBL/GenBank/DDBJ whole genome shotgun (WGS) entry which is preliminary data.</text>
</comment>
<keyword evidence="4" id="KW-1185">Reference proteome</keyword>
<accession>A0A7Y9RYI2</accession>
<organism evidence="3 4">
    <name type="scientific">Nocardioides daedukensis</name>
    <dbReference type="NCBI Taxonomy" id="634462"/>
    <lineage>
        <taxon>Bacteria</taxon>
        <taxon>Bacillati</taxon>
        <taxon>Actinomycetota</taxon>
        <taxon>Actinomycetes</taxon>
        <taxon>Propionibacteriales</taxon>
        <taxon>Nocardioidaceae</taxon>
        <taxon>Nocardioides</taxon>
    </lineage>
</organism>
<evidence type="ECO:0000256" key="1">
    <source>
        <dbReference type="SAM" id="MobiDB-lite"/>
    </source>
</evidence>